<feature type="domain" description="DUF8206" evidence="4">
    <location>
        <begin position="875"/>
        <end position="953"/>
    </location>
</feature>
<dbReference type="EMBL" id="JAKJXP020000094">
    <property type="protein sequence ID" value="KAK7747084.1"/>
    <property type="molecule type" value="Genomic_DNA"/>
</dbReference>
<keyword evidence="1" id="KW-0175">Coiled coil</keyword>
<dbReference type="SUPFAM" id="SSF52540">
    <property type="entry name" value="P-loop containing nucleoside triphosphate hydrolases"/>
    <property type="match status" value="1"/>
</dbReference>
<gene>
    <name evidence="5" type="ORF">SLS62_009240</name>
</gene>
<dbReference type="Proteomes" id="UP001320420">
    <property type="component" value="Unassembled WGS sequence"/>
</dbReference>
<dbReference type="Gene3D" id="3.40.50.300">
    <property type="entry name" value="P-loop containing nucleotide triphosphate hydrolases"/>
    <property type="match status" value="1"/>
</dbReference>
<evidence type="ECO:0000259" key="4">
    <source>
        <dbReference type="Pfam" id="PF26633"/>
    </source>
</evidence>
<keyword evidence="6" id="KW-1185">Reference proteome</keyword>
<reference evidence="5 6" key="1">
    <citation type="submission" date="2024-02" db="EMBL/GenBank/DDBJ databases">
        <title>De novo assembly and annotation of 12 fungi associated with fruit tree decline syndrome in Ontario, Canada.</title>
        <authorList>
            <person name="Sulman M."/>
            <person name="Ellouze W."/>
            <person name="Ilyukhin E."/>
        </authorList>
    </citation>
    <scope>NUCLEOTIDE SEQUENCE [LARGE SCALE GENOMIC DNA]</scope>
    <source>
        <strain evidence="5 6">M11/M66-122</strain>
    </source>
</reference>
<dbReference type="InterPro" id="IPR025662">
    <property type="entry name" value="Sigma_54_int_dom_ATP-bd_1"/>
</dbReference>
<feature type="domain" description="DUF7656" evidence="3">
    <location>
        <begin position="351"/>
        <end position="439"/>
    </location>
</feature>
<evidence type="ECO:0000256" key="1">
    <source>
        <dbReference type="SAM" id="Coils"/>
    </source>
</evidence>
<sequence>MLITVAANDTLTEKFAKFGIGNELAASFLAGMIPVSGSGSYLTSTRRTERFIEGAVVLKLTTEEVKLDLNNLKRTNYTCLSTHRDATHVVVGITFGARIILGARLAVGERTSQSGKHLASQLEQLASYVRSKQSPLIKSEFEQNNIHGHKGNLHQTLDGLTFAIFSDLSNGQHIQNVRIAEVTDFIDKVPSRLAKMDYGRGVNISYDLMTIDTHPSLTGFRTGPISPVIQTPKSILQQFIQIFDQCDRQERLIHDYYNDSSAVYFRCPKANNAEVARIGTKLDSILQSMKTFESDYRQALSDVRSSICPPERLSEILHSYYAGQAPPKAFQLILSPAVDDLYFKRDILDLGGQYGDFTDASNAISTGSNIYVLYFTSASKQDNDSWETNRRIIRNLLQRKSNYVVAVAECSPEDITFSKSRVSFYSRCEVVVKDMRELQDYADQSFAKFELEALNTDGRPSPIDRRLVKLACPSRTCGNEARVWYCYHCRQPLEYCDKRIYCGCGHTCADSFTWQCKSTKHGTQFMAYKPENLMKQLQELESYKEQNILLLGETGVGKSTFINAFYHYLTYRDLDEAMSREKLNAIIPSSFTMQRIAGSPPGGKVIQTNIHVGKTDQLEADGTQGHSATQQIGVYRICVGSTIYRIIDTPGFGVDCGEDTDRKILDNILQTLHLINSINGIIILMKPDAARLTLTFRFCIKELLTYLHPDVAMNIMWGFTNTRQSNYAPGNSYKSLERLLDDHKSLGLSLTPENVFCFDSESFRYLAARKSGCIPAENPGDFRRSWQRSADETRRLIKYVASLRPYSVIDTLCLNRARELILQLTAPIAEVDDKIQRSMDLITGQLNKVKAAKTLKELLKHSVYCKRVDIELKPLETPRTVCKSPSCVALEDVGGVKRPVYKSLCHDPCYSTCVADEVVGHGNPTRCTAFKGKSTCQNRECGHRWQDHMHIRFSKEEKIARARDPDVESRMVESKTMLDAQKATVKRLRKQRREHRKELGEIRNAASRFGMFMKINSITPYKDAMIAYREGLITEERDLIGFSKSNGVTLPENEKRLEALEKSKEGYEVLTSLLESQIADFDEVALDEQGVDDMVNQLYSLPLWGDKLQEMRRIVEWSRTESFREQQFWPKLRKDVAAFLQQPTNPNNTISNQDDGSAVASTVTNDVVSGGLFPTQTPGISGQDTTDHGKRPASHHDANNTEPEGHATRDKRRKHNPDSRQPQLPV</sequence>
<comment type="caution">
    <text evidence="5">The sequence shown here is derived from an EMBL/GenBank/DDBJ whole genome shotgun (WGS) entry which is preliminary data.</text>
</comment>
<dbReference type="Pfam" id="PF26633">
    <property type="entry name" value="DUF8206"/>
    <property type="match status" value="1"/>
</dbReference>
<feature type="region of interest" description="Disordered" evidence="2">
    <location>
        <begin position="1169"/>
        <end position="1226"/>
    </location>
</feature>
<evidence type="ECO:0000313" key="5">
    <source>
        <dbReference type="EMBL" id="KAK7747084.1"/>
    </source>
</evidence>
<evidence type="ECO:0000313" key="6">
    <source>
        <dbReference type="Proteomes" id="UP001320420"/>
    </source>
</evidence>
<protein>
    <recommendedName>
        <fullName evidence="7">G domain-containing protein</fullName>
    </recommendedName>
</protein>
<proteinExistence type="predicted"/>
<accession>A0AAN9UF35</accession>
<dbReference type="AlphaFoldDB" id="A0AAN9UF35"/>
<dbReference type="PANTHER" id="PTHR32046:SF11">
    <property type="entry name" value="IMMUNE-ASSOCIATED NUCLEOTIDE-BINDING PROTEIN 10-LIKE"/>
    <property type="match status" value="1"/>
</dbReference>
<dbReference type="InterPro" id="IPR058519">
    <property type="entry name" value="DUF8206"/>
</dbReference>
<feature type="compositionally biased region" description="Basic and acidic residues" evidence="2">
    <location>
        <begin position="1185"/>
        <end position="1208"/>
    </location>
</feature>
<dbReference type="PANTHER" id="PTHR32046">
    <property type="entry name" value="G DOMAIN-CONTAINING PROTEIN"/>
    <property type="match status" value="1"/>
</dbReference>
<evidence type="ECO:0008006" key="7">
    <source>
        <dbReference type="Google" id="ProtNLM"/>
    </source>
</evidence>
<name>A0AAN9UF35_9PEZI</name>
<feature type="coiled-coil region" evidence="1">
    <location>
        <begin position="978"/>
        <end position="1005"/>
    </location>
</feature>
<dbReference type="PROSITE" id="PS00675">
    <property type="entry name" value="SIGMA54_INTERACT_1"/>
    <property type="match status" value="1"/>
</dbReference>
<dbReference type="InterPro" id="IPR027417">
    <property type="entry name" value="P-loop_NTPase"/>
</dbReference>
<organism evidence="5 6">
    <name type="scientific">Diatrype stigma</name>
    <dbReference type="NCBI Taxonomy" id="117547"/>
    <lineage>
        <taxon>Eukaryota</taxon>
        <taxon>Fungi</taxon>
        <taxon>Dikarya</taxon>
        <taxon>Ascomycota</taxon>
        <taxon>Pezizomycotina</taxon>
        <taxon>Sordariomycetes</taxon>
        <taxon>Xylariomycetidae</taxon>
        <taxon>Xylariales</taxon>
        <taxon>Diatrypaceae</taxon>
        <taxon>Diatrype</taxon>
    </lineage>
</organism>
<evidence type="ECO:0000259" key="3">
    <source>
        <dbReference type="Pfam" id="PF24676"/>
    </source>
</evidence>
<dbReference type="Pfam" id="PF24676">
    <property type="entry name" value="DUF7656"/>
    <property type="match status" value="1"/>
</dbReference>
<evidence type="ECO:0000256" key="2">
    <source>
        <dbReference type="SAM" id="MobiDB-lite"/>
    </source>
</evidence>
<feature type="compositionally biased region" description="Polar residues" evidence="2">
    <location>
        <begin position="1174"/>
        <end position="1184"/>
    </location>
</feature>
<dbReference type="InterPro" id="IPR056073">
    <property type="entry name" value="DUF7656"/>
</dbReference>